<name>A0AAE9ZXH1_9BACT</name>
<dbReference type="Gene3D" id="2.120.10.80">
    <property type="entry name" value="Kelch-type beta propeller"/>
    <property type="match status" value="1"/>
</dbReference>
<reference evidence="3" key="1">
    <citation type="submission" date="2023-03" db="EMBL/GenBank/DDBJ databases">
        <title>Lomoglobus Profundus gen. nov., sp. nov., a novel member of the phylum Verrucomicrobia, isolated from deep-marine sediment of South China Sea.</title>
        <authorList>
            <person name="Ahmad T."/>
            <person name="Ishaq S.E."/>
            <person name="Wang F."/>
        </authorList>
    </citation>
    <scope>NUCLEOTIDE SEQUENCE</scope>
    <source>
        <strain evidence="3">LMO-M01</strain>
    </source>
</reference>
<keyword evidence="4" id="KW-1185">Reference proteome</keyword>
<dbReference type="KEGG" id="slom:PXH66_22165"/>
<evidence type="ECO:0000313" key="3">
    <source>
        <dbReference type="EMBL" id="WED65064.1"/>
    </source>
</evidence>
<dbReference type="SUPFAM" id="SSF117281">
    <property type="entry name" value="Kelch motif"/>
    <property type="match status" value="1"/>
</dbReference>
<dbReference type="InterPro" id="IPR056734">
    <property type="entry name" value="NANM"/>
</dbReference>
<sequence length="356" mass="37691">MSVALAVEPDSSKLFQWERWPDLPDPVGLKGMAAGVSNGHVVLAGGSNFPVPPRDGGPKTLATAIYVRAVGANAQTPWRRVPAVLPAGWAEGAAVTTEFGVVALGGLATNGAQAGVFLLGYSPKIRDVTRRLLPDLPVPLASLAAVYSGGVIYVAGGDTGTSASSQFWALNLAAAVDDPKGPHWQSLPSWSGPARFGAVLTALGKADHTRLYLLGGRIKTGRPVSESDYRNDAYRYDPKSNTWEVLPEMPHAVLLGGVLPLDENRLAVVGGSDGHDLDRMAELGARYRIPDRVMVFDTRRDEWELTDPMPLGVVGAPIVPLPNGGWLVVGGEYSPGLRTPRVYEVTVASETTGAFR</sequence>
<protein>
    <submittedName>
        <fullName evidence="3">Kelch repeat-containing protein</fullName>
    </submittedName>
</protein>
<evidence type="ECO:0000256" key="1">
    <source>
        <dbReference type="ARBA" id="ARBA00022441"/>
    </source>
</evidence>
<dbReference type="RefSeq" id="WP_330929450.1">
    <property type="nucleotide sequence ID" value="NZ_CP119075.1"/>
</dbReference>
<dbReference type="Pfam" id="PF24996">
    <property type="entry name" value="NANM"/>
    <property type="match status" value="1"/>
</dbReference>
<dbReference type="EMBL" id="CP119075">
    <property type="protein sequence ID" value="WED65064.1"/>
    <property type="molecule type" value="Genomic_DNA"/>
</dbReference>
<dbReference type="PANTHER" id="PTHR45632:SF3">
    <property type="entry name" value="KELCH-LIKE PROTEIN 32"/>
    <property type="match status" value="1"/>
</dbReference>
<dbReference type="PANTHER" id="PTHR45632">
    <property type="entry name" value="LD33804P"/>
    <property type="match status" value="1"/>
</dbReference>
<accession>A0AAE9ZXH1</accession>
<proteinExistence type="predicted"/>
<dbReference type="InterPro" id="IPR006652">
    <property type="entry name" value="Kelch_1"/>
</dbReference>
<keyword evidence="1" id="KW-0880">Kelch repeat</keyword>
<evidence type="ECO:0000256" key="2">
    <source>
        <dbReference type="ARBA" id="ARBA00022737"/>
    </source>
</evidence>
<dbReference type="AlphaFoldDB" id="A0AAE9ZXH1"/>
<organism evidence="3 4">
    <name type="scientific">Synoicihabitans lomoniglobus</name>
    <dbReference type="NCBI Taxonomy" id="2909285"/>
    <lineage>
        <taxon>Bacteria</taxon>
        <taxon>Pseudomonadati</taxon>
        <taxon>Verrucomicrobiota</taxon>
        <taxon>Opitutia</taxon>
        <taxon>Opitutales</taxon>
        <taxon>Opitutaceae</taxon>
        <taxon>Synoicihabitans</taxon>
    </lineage>
</organism>
<dbReference type="InterPro" id="IPR015915">
    <property type="entry name" value="Kelch-typ_b-propeller"/>
</dbReference>
<gene>
    <name evidence="3" type="ORF">PXH66_22165</name>
</gene>
<dbReference type="Proteomes" id="UP001218638">
    <property type="component" value="Chromosome"/>
</dbReference>
<keyword evidence="2" id="KW-0677">Repeat</keyword>
<evidence type="ECO:0000313" key="4">
    <source>
        <dbReference type="Proteomes" id="UP001218638"/>
    </source>
</evidence>
<dbReference type="SMART" id="SM00612">
    <property type="entry name" value="Kelch"/>
    <property type="match status" value="1"/>
</dbReference>